<dbReference type="Gene3D" id="1.20.120.530">
    <property type="entry name" value="GntR ligand-binding domain-like"/>
    <property type="match status" value="1"/>
</dbReference>
<dbReference type="GO" id="GO:0003677">
    <property type="term" value="F:DNA binding"/>
    <property type="evidence" value="ECO:0007669"/>
    <property type="project" value="UniProtKB-KW"/>
</dbReference>
<keyword evidence="6" id="KW-1185">Reference proteome</keyword>
<protein>
    <submittedName>
        <fullName evidence="5">FadR family transcriptional regulator</fullName>
    </submittedName>
</protein>
<evidence type="ECO:0000259" key="4">
    <source>
        <dbReference type="PROSITE" id="PS50949"/>
    </source>
</evidence>
<keyword evidence="3" id="KW-0804">Transcription</keyword>
<sequence>MMTLKPIKKRRLFEDIVLAVEEYIIDKNIQPGEKLPSENELSTLFNVSKTAVREAMSVLNAGGIIETRSGAGIFLREISEGTIAQCITKNLMNKKELQEILEFRKGLEIEAAALAATRRTEEDLTVIKQAHERLIEINNSGGLGVEEDFMFHYSIINASHNSIYKEVFDKVSEKFEDVMRVTKTQSANVPGRFNEGHKEHEQIIEALSQKNPVMASEAMRNHLARNETKIWKNIK</sequence>
<dbReference type="InterPro" id="IPR036388">
    <property type="entry name" value="WH-like_DNA-bd_sf"/>
</dbReference>
<dbReference type="Pfam" id="PF00392">
    <property type="entry name" value="GntR"/>
    <property type="match status" value="1"/>
</dbReference>
<dbReference type="InterPro" id="IPR011711">
    <property type="entry name" value="GntR_C"/>
</dbReference>
<gene>
    <name evidence="5" type="ORF">ELQ35_01705</name>
</gene>
<dbReference type="Gene3D" id="1.10.10.10">
    <property type="entry name" value="Winged helix-like DNA-binding domain superfamily/Winged helix DNA-binding domain"/>
    <property type="match status" value="1"/>
</dbReference>
<dbReference type="PROSITE" id="PS50949">
    <property type="entry name" value="HTH_GNTR"/>
    <property type="match status" value="1"/>
</dbReference>
<accession>A0A3S0VQR0</accession>
<evidence type="ECO:0000256" key="3">
    <source>
        <dbReference type="ARBA" id="ARBA00023163"/>
    </source>
</evidence>
<evidence type="ECO:0000256" key="2">
    <source>
        <dbReference type="ARBA" id="ARBA00023125"/>
    </source>
</evidence>
<dbReference type="SUPFAM" id="SSF46785">
    <property type="entry name" value="Winged helix' DNA-binding domain"/>
    <property type="match status" value="1"/>
</dbReference>
<dbReference type="InterPro" id="IPR000524">
    <property type="entry name" value="Tscrpt_reg_HTH_GntR"/>
</dbReference>
<organism evidence="5 6">
    <name type="scientific">Peribacillus cavernae</name>
    <dbReference type="NCBI Taxonomy" id="1674310"/>
    <lineage>
        <taxon>Bacteria</taxon>
        <taxon>Bacillati</taxon>
        <taxon>Bacillota</taxon>
        <taxon>Bacilli</taxon>
        <taxon>Bacillales</taxon>
        <taxon>Bacillaceae</taxon>
        <taxon>Peribacillus</taxon>
    </lineage>
</organism>
<dbReference type="AlphaFoldDB" id="A0A3S0VQR0"/>
<evidence type="ECO:0000256" key="1">
    <source>
        <dbReference type="ARBA" id="ARBA00023015"/>
    </source>
</evidence>
<reference evidence="5 6" key="1">
    <citation type="submission" date="2018-12" db="EMBL/GenBank/DDBJ databases">
        <title>Bacillus chawlae sp. nov., Bacillus glennii sp. nov., and Bacillus saganii sp. nov. Isolated from the Vehicle Assembly Building at Kennedy Space Center where the Viking Spacecraft were Assembled.</title>
        <authorList>
            <person name="Seuylemezian A."/>
            <person name="Vaishampayan P."/>
        </authorList>
    </citation>
    <scope>NUCLEOTIDE SEQUENCE [LARGE SCALE GENOMIC DNA]</scope>
    <source>
        <strain evidence="5 6">L5</strain>
    </source>
</reference>
<dbReference type="Pfam" id="PF07729">
    <property type="entry name" value="FCD"/>
    <property type="match status" value="1"/>
</dbReference>
<dbReference type="SUPFAM" id="SSF48008">
    <property type="entry name" value="GntR ligand-binding domain-like"/>
    <property type="match status" value="1"/>
</dbReference>
<dbReference type="SMART" id="SM00345">
    <property type="entry name" value="HTH_GNTR"/>
    <property type="match status" value="1"/>
</dbReference>
<dbReference type="SMART" id="SM00895">
    <property type="entry name" value="FCD"/>
    <property type="match status" value="1"/>
</dbReference>
<dbReference type="RefSeq" id="WP_126863117.1">
    <property type="nucleotide sequence ID" value="NZ_JAUSTX010000029.1"/>
</dbReference>
<proteinExistence type="predicted"/>
<dbReference type="PANTHER" id="PTHR43537">
    <property type="entry name" value="TRANSCRIPTIONAL REGULATOR, GNTR FAMILY"/>
    <property type="match status" value="1"/>
</dbReference>
<feature type="domain" description="HTH gntR-type" evidence="4">
    <location>
        <begin position="10"/>
        <end position="78"/>
    </location>
</feature>
<evidence type="ECO:0000313" key="6">
    <source>
        <dbReference type="Proteomes" id="UP000267430"/>
    </source>
</evidence>
<dbReference type="Proteomes" id="UP000267430">
    <property type="component" value="Unassembled WGS sequence"/>
</dbReference>
<comment type="caution">
    <text evidence="5">The sequence shown here is derived from an EMBL/GenBank/DDBJ whole genome shotgun (WGS) entry which is preliminary data.</text>
</comment>
<dbReference type="InterPro" id="IPR008920">
    <property type="entry name" value="TF_FadR/GntR_C"/>
</dbReference>
<dbReference type="PANTHER" id="PTHR43537:SF5">
    <property type="entry name" value="UXU OPERON TRANSCRIPTIONAL REGULATOR"/>
    <property type="match status" value="1"/>
</dbReference>
<evidence type="ECO:0000313" key="5">
    <source>
        <dbReference type="EMBL" id="RUQ32826.1"/>
    </source>
</evidence>
<dbReference type="EMBL" id="RYZZ01000001">
    <property type="protein sequence ID" value="RUQ32826.1"/>
    <property type="molecule type" value="Genomic_DNA"/>
</dbReference>
<dbReference type="GO" id="GO:0003700">
    <property type="term" value="F:DNA-binding transcription factor activity"/>
    <property type="evidence" value="ECO:0007669"/>
    <property type="project" value="InterPro"/>
</dbReference>
<name>A0A3S0VQR0_9BACI</name>
<keyword evidence="1" id="KW-0805">Transcription regulation</keyword>
<dbReference type="PRINTS" id="PR00035">
    <property type="entry name" value="HTHGNTR"/>
</dbReference>
<dbReference type="CDD" id="cd07377">
    <property type="entry name" value="WHTH_GntR"/>
    <property type="match status" value="1"/>
</dbReference>
<dbReference type="InterPro" id="IPR036390">
    <property type="entry name" value="WH_DNA-bd_sf"/>
</dbReference>
<dbReference type="OrthoDB" id="9782299at2"/>
<keyword evidence="2" id="KW-0238">DNA-binding</keyword>